<sequence>MVRSALRALWAEPRPPSPPVRVWRDRALVAVLVPWSVIETVVRDDVAPSPVVLTVSLVIVLALLYRRTRPLGAVAVAFGTLIAFDVARIVAIDGTGLTSIVAVLVLPYSLFRWGAGREAVIGLGMILVWLAVTLAVVPTDPAEVAAGYGFFLLSAALGTSIRYHAGARVRDIEQAELRQRNQLARELHDTVGHHVSAIAIQAQAGRALAASHPDRALATLETIEEAASRTLEEMRAMVGVLRDGTEPDLAPHPGVADIGRLARSVGELPHVDVHLSGDLDDLHPSVGTALHRIAQEAVTNAVRHARHATRVTIHVADEGGRVRLTVRDDGGARTTGHAAPGYGLVGMAERASLLGGTLRAGPDPDGGWTVDAVLPKSVATT</sequence>
<feature type="transmembrane region" description="Helical" evidence="9">
    <location>
        <begin position="96"/>
        <end position="113"/>
    </location>
</feature>
<dbReference type="GO" id="GO:0016020">
    <property type="term" value="C:membrane"/>
    <property type="evidence" value="ECO:0007669"/>
    <property type="project" value="InterPro"/>
</dbReference>
<keyword evidence="9" id="KW-0812">Transmembrane</keyword>
<dbReference type="Pfam" id="PF02518">
    <property type="entry name" value="HATPase_c"/>
    <property type="match status" value="1"/>
</dbReference>
<evidence type="ECO:0000256" key="5">
    <source>
        <dbReference type="ARBA" id="ARBA00022741"/>
    </source>
</evidence>
<dbReference type="KEGG" id="pbro:HOP40_05010"/>
<gene>
    <name evidence="11" type="ORF">HOP40_05010</name>
</gene>
<keyword evidence="6 11" id="KW-0418">Kinase</keyword>
<dbReference type="SUPFAM" id="SSF55874">
    <property type="entry name" value="ATPase domain of HSP90 chaperone/DNA topoisomerase II/histidine kinase"/>
    <property type="match status" value="1"/>
</dbReference>
<evidence type="ECO:0000256" key="7">
    <source>
        <dbReference type="ARBA" id="ARBA00022840"/>
    </source>
</evidence>
<keyword evidence="8" id="KW-0902">Two-component regulatory system</keyword>
<dbReference type="RefSeq" id="WP_172155106.1">
    <property type="nucleotide sequence ID" value="NZ_CP053564.1"/>
</dbReference>
<dbReference type="CDD" id="cd16917">
    <property type="entry name" value="HATPase_UhpB-NarQ-NarX-like"/>
    <property type="match status" value="1"/>
</dbReference>
<dbReference type="PANTHER" id="PTHR24421:SF10">
    <property type="entry name" value="NITRATE_NITRITE SENSOR PROTEIN NARQ"/>
    <property type="match status" value="1"/>
</dbReference>
<evidence type="ECO:0000256" key="4">
    <source>
        <dbReference type="ARBA" id="ARBA00022679"/>
    </source>
</evidence>
<keyword evidence="12" id="KW-1185">Reference proteome</keyword>
<dbReference type="PANTHER" id="PTHR24421">
    <property type="entry name" value="NITRATE/NITRITE SENSOR PROTEIN NARX-RELATED"/>
    <property type="match status" value="1"/>
</dbReference>
<evidence type="ECO:0000259" key="10">
    <source>
        <dbReference type="SMART" id="SM00387"/>
    </source>
</evidence>
<dbReference type="GO" id="GO:0005524">
    <property type="term" value="F:ATP binding"/>
    <property type="evidence" value="ECO:0007669"/>
    <property type="project" value="UniProtKB-KW"/>
</dbReference>
<evidence type="ECO:0000256" key="3">
    <source>
        <dbReference type="ARBA" id="ARBA00022553"/>
    </source>
</evidence>
<name>A0A6M6JFJ3_9PSEU</name>
<evidence type="ECO:0000313" key="12">
    <source>
        <dbReference type="Proteomes" id="UP000505377"/>
    </source>
</evidence>
<comment type="catalytic activity">
    <reaction evidence="1">
        <text>ATP + protein L-histidine = ADP + protein N-phospho-L-histidine.</text>
        <dbReference type="EC" id="2.7.13.3"/>
    </reaction>
</comment>
<keyword evidence="3" id="KW-0597">Phosphoprotein</keyword>
<organism evidence="11 12">
    <name type="scientific">Pseudonocardia broussonetiae</name>
    <dbReference type="NCBI Taxonomy" id="2736640"/>
    <lineage>
        <taxon>Bacteria</taxon>
        <taxon>Bacillati</taxon>
        <taxon>Actinomycetota</taxon>
        <taxon>Actinomycetes</taxon>
        <taxon>Pseudonocardiales</taxon>
        <taxon>Pseudonocardiaceae</taxon>
        <taxon>Pseudonocardia</taxon>
    </lineage>
</organism>
<evidence type="ECO:0000256" key="6">
    <source>
        <dbReference type="ARBA" id="ARBA00022777"/>
    </source>
</evidence>
<accession>A0A6M6JFJ3</accession>
<protein>
    <recommendedName>
        <fullName evidence="2">histidine kinase</fullName>
        <ecNumber evidence="2">2.7.13.3</ecNumber>
    </recommendedName>
</protein>
<dbReference type="EMBL" id="CP053564">
    <property type="protein sequence ID" value="QJY45261.1"/>
    <property type="molecule type" value="Genomic_DNA"/>
</dbReference>
<dbReference type="Pfam" id="PF07730">
    <property type="entry name" value="HisKA_3"/>
    <property type="match status" value="1"/>
</dbReference>
<evidence type="ECO:0000256" key="1">
    <source>
        <dbReference type="ARBA" id="ARBA00000085"/>
    </source>
</evidence>
<keyword evidence="4" id="KW-0808">Transferase</keyword>
<dbReference type="InterPro" id="IPR036890">
    <property type="entry name" value="HATPase_C_sf"/>
</dbReference>
<evidence type="ECO:0000256" key="9">
    <source>
        <dbReference type="SAM" id="Phobius"/>
    </source>
</evidence>
<feature type="transmembrane region" description="Helical" evidence="9">
    <location>
        <begin position="145"/>
        <end position="165"/>
    </location>
</feature>
<evidence type="ECO:0000256" key="8">
    <source>
        <dbReference type="ARBA" id="ARBA00023012"/>
    </source>
</evidence>
<dbReference type="Gene3D" id="1.20.5.1930">
    <property type="match status" value="1"/>
</dbReference>
<dbReference type="InterPro" id="IPR050482">
    <property type="entry name" value="Sensor_HK_TwoCompSys"/>
</dbReference>
<dbReference type="AlphaFoldDB" id="A0A6M6JFJ3"/>
<feature type="transmembrane region" description="Helical" evidence="9">
    <location>
        <begin position="71"/>
        <end position="90"/>
    </location>
</feature>
<dbReference type="InterPro" id="IPR003594">
    <property type="entry name" value="HATPase_dom"/>
</dbReference>
<feature type="domain" description="Histidine kinase/HSP90-like ATPase" evidence="10">
    <location>
        <begin position="285"/>
        <end position="378"/>
    </location>
</feature>
<dbReference type="InterPro" id="IPR011712">
    <property type="entry name" value="Sig_transdc_His_kin_sub3_dim/P"/>
</dbReference>
<keyword evidence="7" id="KW-0067">ATP-binding</keyword>
<dbReference type="EC" id="2.7.13.3" evidence="2"/>
<keyword evidence="5" id="KW-0547">Nucleotide-binding</keyword>
<dbReference type="GO" id="GO:0000155">
    <property type="term" value="F:phosphorelay sensor kinase activity"/>
    <property type="evidence" value="ECO:0007669"/>
    <property type="project" value="InterPro"/>
</dbReference>
<dbReference type="GO" id="GO:0046983">
    <property type="term" value="F:protein dimerization activity"/>
    <property type="evidence" value="ECO:0007669"/>
    <property type="project" value="InterPro"/>
</dbReference>
<feature type="transmembrane region" description="Helical" evidence="9">
    <location>
        <begin position="120"/>
        <end position="139"/>
    </location>
</feature>
<reference evidence="11 12" key="1">
    <citation type="submission" date="2020-05" db="EMBL/GenBank/DDBJ databases">
        <authorList>
            <person name="Mo P."/>
        </authorList>
    </citation>
    <scope>NUCLEOTIDE SEQUENCE [LARGE SCALE GENOMIC DNA]</scope>
    <source>
        <strain evidence="11 12">Gen01</strain>
    </source>
</reference>
<dbReference type="Gene3D" id="3.30.565.10">
    <property type="entry name" value="Histidine kinase-like ATPase, C-terminal domain"/>
    <property type="match status" value="1"/>
</dbReference>
<evidence type="ECO:0000313" key="11">
    <source>
        <dbReference type="EMBL" id="QJY45261.1"/>
    </source>
</evidence>
<evidence type="ECO:0000256" key="2">
    <source>
        <dbReference type="ARBA" id="ARBA00012438"/>
    </source>
</evidence>
<keyword evidence="9" id="KW-0472">Membrane</keyword>
<feature type="transmembrane region" description="Helical" evidence="9">
    <location>
        <begin position="46"/>
        <end position="64"/>
    </location>
</feature>
<dbReference type="Proteomes" id="UP000505377">
    <property type="component" value="Chromosome"/>
</dbReference>
<proteinExistence type="predicted"/>
<dbReference type="SMART" id="SM00387">
    <property type="entry name" value="HATPase_c"/>
    <property type="match status" value="1"/>
</dbReference>
<keyword evidence="9" id="KW-1133">Transmembrane helix</keyword>